<sequence length="145" mass="15916">MDVQQIRITGSLFFEEGSGPVASTGGPLVIAFTIAKVRYSFTSNNNITNDPSVNNITGRLTDNNRVIRFETAKNGSPSLHDTHTGEAYNLEFFNVPTVSGKLVTESTPNDNSLRFCITQVAAPKRKFNIFVPRNGSKTLGRFEES</sequence>
<name>A0A926N754_9BACL</name>
<organism evidence="1 2">
    <name type="scientific">Polycladospora coralii</name>
    <dbReference type="NCBI Taxonomy" id="2771432"/>
    <lineage>
        <taxon>Bacteria</taxon>
        <taxon>Bacillati</taxon>
        <taxon>Bacillota</taxon>
        <taxon>Bacilli</taxon>
        <taxon>Bacillales</taxon>
        <taxon>Thermoactinomycetaceae</taxon>
        <taxon>Polycladospora</taxon>
    </lineage>
</organism>
<keyword evidence="2" id="KW-1185">Reference proteome</keyword>
<gene>
    <name evidence="1" type="ORF">IC620_16310</name>
</gene>
<dbReference type="RefSeq" id="WP_191142857.1">
    <property type="nucleotide sequence ID" value="NZ_JACXAH010000045.1"/>
</dbReference>
<proteinExistence type="predicted"/>
<accession>A0A926N754</accession>
<dbReference type="Proteomes" id="UP000661691">
    <property type="component" value="Unassembled WGS sequence"/>
</dbReference>
<dbReference type="EMBL" id="JACXAH010000045">
    <property type="protein sequence ID" value="MBD1373909.1"/>
    <property type="molecule type" value="Genomic_DNA"/>
</dbReference>
<protein>
    <submittedName>
        <fullName evidence="1">Uncharacterized protein</fullName>
    </submittedName>
</protein>
<comment type="caution">
    <text evidence="1">The sequence shown here is derived from an EMBL/GenBank/DDBJ whole genome shotgun (WGS) entry which is preliminary data.</text>
</comment>
<evidence type="ECO:0000313" key="2">
    <source>
        <dbReference type="Proteomes" id="UP000661691"/>
    </source>
</evidence>
<reference evidence="1" key="1">
    <citation type="submission" date="2020-09" db="EMBL/GenBank/DDBJ databases">
        <title>A novel bacterium of genus Hazenella, isolated from South China Sea.</title>
        <authorList>
            <person name="Huang H."/>
            <person name="Mo K."/>
            <person name="Hu Y."/>
        </authorList>
    </citation>
    <scope>NUCLEOTIDE SEQUENCE</scope>
    <source>
        <strain evidence="1">IB182357</strain>
    </source>
</reference>
<dbReference type="AlphaFoldDB" id="A0A926N754"/>
<evidence type="ECO:0000313" key="1">
    <source>
        <dbReference type="EMBL" id="MBD1373909.1"/>
    </source>
</evidence>